<dbReference type="AlphaFoldDB" id="A0A239PJQ1"/>
<dbReference type="RefSeq" id="WP_089410586.1">
    <property type="nucleotide sequence ID" value="NZ_FZQA01000001.1"/>
</dbReference>
<dbReference type="Proteomes" id="UP000198346">
    <property type="component" value="Unassembled WGS sequence"/>
</dbReference>
<feature type="signal peptide" evidence="1">
    <location>
        <begin position="1"/>
        <end position="21"/>
    </location>
</feature>
<dbReference type="OrthoDB" id="9806357at2"/>
<evidence type="ECO:0000313" key="2">
    <source>
        <dbReference type="EMBL" id="SNT67549.1"/>
    </source>
</evidence>
<protein>
    <recommendedName>
        <fullName evidence="4">DUF3179 domain-containing protein</fullName>
    </recommendedName>
</protein>
<keyword evidence="3" id="KW-1185">Reference proteome</keyword>
<evidence type="ECO:0000256" key="1">
    <source>
        <dbReference type="SAM" id="SignalP"/>
    </source>
</evidence>
<proteinExistence type="predicted"/>
<dbReference type="InterPro" id="IPR021516">
    <property type="entry name" value="DUF3179"/>
</dbReference>
<name>A0A239PJQ1_9PROT</name>
<dbReference type="EMBL" id="FZQA01000001">
    <property type="protein sequence ID" value="SNT67549.1"/>
    <property type="molecule type" value="Genomic_DNA"/>
</dbReference>
<keyword evidence="1" id="KW-0732">Signal</keyword>
<evidence type="ECO:0000313" key="3">
    <source>
        <dbReference type="Proteomes" id="UP000198346"/>
    </source>
</evidence>
<organism evidence="2 3">
    <name type="scientific">Amphiplicatus metriothermophilus</name>
    <dbReference type="NCBI Taxonomy" id="1519374"/>
    <lineage>
        <taxon>Bacteria</taxon>
        <taxon>Pseudomonadati</taxon>
        <taxon>Pseudomonadota</taxon>
        <taxon>Alphaproteobacteria</taxon>
        <taxon>Parvularculales</taxon>
        <taxon>Parvularculaceae</taxon>
        <taxon>Amphiplicatus</taxon>
    </lineage>
</organism>
<reference evidence="2 3" key="1">
    <citation type="submission" date="2017-07" db="EMBL/GenBank/DDBJ databases">
        <authorList>
            <person name="Sun Z.S."/>
            <person name="Albrecht U."/>
            <person name="Echele G."/>
            <person name="Lee C.C."/>
        </authorList>
    </citation>
    <scope>NUCLEOTIDE SEQUENCE [LARGE SCALE GENOMIC DNA]</scope>
    <source>
        <strain evidence="2 3">CGMCC 1.12710</strain>
    </source>
</reference>
<dbReference type="Pfam" id="PF11376">
    <property type="entry name" value="DUF3179"/>
    <property type="match status" value="1"/>
</dbReference>
<evidence type="ECO:0008006" key="4">
    <source>
        <dbReference type="Google" id="ProtNLM"/>
    </source>
</evidence>
<sequence length="327" mass="36466">MGCRLSAITALAFLLFAVAEAASEYDRRDWPNWRQWPHTDFSRCLAPPSEFMPGGPPKDGIPAIDEPVFEQIAAARYDPREPVIALSIDGDARAYPLSILMWHEIVNDVVAGRPVVVTFCPLCNAAVVFDRTVEGEITTFGVTGILRNSDLVMYDRASESWWQQYTGRALVGARAGARLERLPARLISFEQFRRAYPQGVVLKPNDPRLRAYGRNPYVNYDTRGRPFNVFAEPPEGFSKMERVVVDDTAWRMTAIAEAGVLIDGDLRFAWTPGQASALDAATIAEGRDVGSVVVERRAPSGDWRPVPYDVVFAFVFAAFHPDGEWRV</sequence>
<accession>A0A239PJQ1</accession>
<gene>
    <name evidence="2" type="ORF">SAMN06297382_0039</name>
</gene>
<feature type="chain" id="PRO_5013258175" description="DUF3179 domain-containing protein" evidence="1">
    <location>
        <begin position="22"/>
        <end position="327"/>
    </location>
</feature>